<name>A0A192Y5E9_9CAUD</name>
<organism evidence="2 3">
    <name type="scientific">Pseudomonas phage KTN4</name>
    <dbReference type="NCBI Taxonomy" id="1862701"/>
    <lineage>
        <taxon>Viruses</taxon>
        <taxon>Duplodnaviria</taxon>
        <taxon>Heunggongvirae</taxon>
        <taxon>Uroviricota</taxon>
        <taxon>Caudoviricetes</taxon>
        <taxon>Chimalliviridae</taxon>
        <taxon>Phikzvirus</taxon>
        <taxon>Phikzvirus phiKZ</taxon>
    </lineage>
</organism>
<evidence type="ECO:0000313" key="3">
    <source>
        <dbReference type="Proteomes" id="UP000224336"/>
    </source>
</evidence>
<sequence>MIKIIAFVVLIWSTVLFAATEVKSTTDGIIAHSECQLVAKDSSVVGTTVGGAVGATAGAVLGRAIFGKSGGWVGGLIGGAAGGAVGNNVSATETFQCKLIVNTDGKQYMVQTVTNEKPKVGDKVTVVEMNDGTRDIM</sequence>
<dbReference type="InterPro" id="IPR008816">
    <property type="entry name" value="Gly_zipper_2TM_dom"/>
</dbReference>
<proteinExistence type="predicted"/>
<dbReference type="EMBL" id="KU521356">
    <property type="protein sequence ID" value="ANM45124.1"/>
    <property type="molecule type" value="Genomic_DNA"/>
</dbReference>
<protein>
    <recommendedName>
        <fullName evidence="1">Glycine zipper 2TM domain-containing protein</fullName>
    </recommendedName>
</protein>
<accession>A0A192Y5E9</accession>
<evidence type="ECO:0000259" key="1">
    <source>
        <dbReference type="Pfam" id="PF05433"/>
    </source>
</evidence>
<evidence type="ECO:0000313" key="2">
    <source>
        <dbReference type="EMBL" id="ANM45124.1"/>
    </source>
</evidence>
<reference evidence="2 3" key="1">
    <citation type="journal article" date="2016" name="Sci. Rep.">
        <title>A proposed integrated approach for the preclinical evaluation of phage therapy in Pseudomonas infections.</title>
        <authorList>
            <person name="Danis-Wlodarczyk K."/>
            <person name="Vandenheuvel D."/>
            <person name="Jang H.B."/>
            <person name="Briers Y."/>
            <person name="Olszak T."/>
            <person name="Arabski M."/>
            <person name="Wasik S."/>
            <person name="Drabik M."/>
            <person name="Higgins G."/>
            <person name="Tyrrell J."/>
            <person name="Harvey B.J."/>
            <person name="Noben J.P."/>
            <person name="Lavigne R."/>
            <person name="Drulis-Kawa Z."/>
        </authorList>
    </citation>
    <scope>NUCLEOTIDE SEQUENCE [LARGE SCALE GENOMIC DNA]</scope>
</reference>
<gene>
    <name evidence="2" type="ORF">KTN4_366</name>
</gene>
<dbReference type="Pfam" id="PF05433">
    <property type="entry name" value="Rick_17kDa_Anti"/>
    <property type="match status" value="1"/>
</dbReference>
<dbReference type="GO" id="GO:0019867">
    <property type="term" value="C:outer membrane"/>
    <property type="evidence" value="ECO:0007669"/>
    <property type="project" value="InterPro"/>
</dbReference>
<dbReference type="Proteomes" id="UP000224336">
    <property type="component" value="Segment"/>
</dbReference>
<feature type="domain" description="Glycine zipper 2TM" evidence="1">
    <location>
        <begin position="50"/>
        <end position="89"/>
    </location>
</feature>